<gene>
    <name evidence="1" type="ORF">B0T16DRAFT_324238</name>
</gene>
<name>A0AA39YDR2_9PEZI</name>
<protein>
    <submittedName>
        <fullName evidence="1">Uncharacterized protein</fullName>
    </submittedName>
</protein>
<evidence type="ECO:0000313" key="1">
    <source>
        <dbReference type="EMBL" id="KAK0649140.1"/>
    </source>
</evidence>
<reference evidence="1" key="1">
    <citation type="submission" date="2023-06" db="EMBL/GenBank/DDBJ databases">
        <title>Genome-scale phylogeny and comparative genomics of the fungal order Sordariales.</title>
        <authorList>
            <consortium name="Lawrence Berkeley National Laboratory"/>
            <person name="Hensen N."/>
            <person name="Bonometti L."/>
            <person name="Westerberg I."/>
            <person name="Brannstrom I.O."/>
            <person name="Guillou S."/>
            <person name="Cros-Aarteil S."/>
            <person name="Calhoun S."/>
            <person name="Haridas S."/>
            <person name="Kuo A."/>
            <person name="Mondo S."/>
            <person name="Pangilinan J."/>
            <person name="Riley R."/>
            <person name="Labutti K."/>
            <person name="Andreopoulos B."/>
            <person name="Lipzen A."/>
            <person name="Chen C."/>
            <person name="Yanf M."/>
            <person name="Daum C."/>
            <person name="Ng V."/>
            <person name="Clum A."/>
            <person name="Steindorff A."/>
            <person name="Ohm R."/>
            <person name="Martin F."/>
            <person name="Silar P."/>
            <person name="Natvig D."/>
            <person name="Lalanne C."/>
            <person name="Gautier V."/>
            <person name="Ament-Velasquez S.L."/>
            <person name="Kruys A."/>
            <person name="Hutchinson M.I."/>
            <person name="Powell A.J."/>
            <person name="Barry K."/>
            <person name="Miller A.N."/>
            <person name="Grigoriev I.V."/>
            <person name="Debuchy R."/>
            <person name="Gladieux P."/>
            <person name="Thoren M.H."/>
            <person name="Johannesson H."/>
        </authorList>
    </citation>
    <scope>NUCLEOTIDE SEQUENCE</scope>
    <source>
        <strain evidence="1">SMH2532-1</strain>
    </source>
</reference>
<sequence length="269" mass="30258">MSPPNLPPRYQIRPLSLIHTPWANALTMHATLFSSPVWSNLEAFSNSNPTTKTQKCYALYKAATRLISHQITSGLSLGVFDTQYQFTYPDSAEISGKLHWDLDDETASGETLRKQMDFPLVSVALAYDSFTPFDEQTVKPVMEVFPQLAVRNRVLNERDRRDAKEWQAKGPGEVMFRNGTATKVGEEGKGFMKALAWEMMERAARGGWRGVQIVCLHDAVSHVWTHPPEPFRGEVVARCNCAGDEDGELREAFRGSGQEMTKVYVTLRS</sequence>
<accession>A0AA39YDR2</accession>
<comment type="caution">
    <text evidence="1">The sequence shown here is derived from an EMBL/GenBank/DDBJ whole genome shotgun (WGS) entry which is preliminary data.</text>
</comment>
<dbReference type="AlphaFoldDB" id="A0AA39YDR2"/>
<dbReference type="EMBL" id="JAULSV010000003">
    <property type="protein sequence ID" value="KAK0649140.1"/>
    <property type="molecule type" value="Genomic_DNA"/>
</dbReference>
<keyword evidence="2" id="KW-1185">Reference proteome</keyword>
<dbReference type="Proteomes" id="UP001174936">
    <property type="component" value="Unassembled WGS sequence"/>
</dbReference>
<organism evidence="1 2">
    <name type="scientific">Cercophora newfieldiana</name>
    <dbReference type="NCBI Taxonomy" id="92897"/>
    <lineage>
        <taxon>Eukaryota</taxon>
        <taxon>Fungi</taxon>
        <taxon>Dikarya</taxon>
        <taxon>Ascomycota</taxon>
        <taxon>Pezizomycotina</taxon>
        <taxon>Sordariomycetes</taxon>
        <taxon>Sordariomycetidae</taxon>
        <taxon>Sordariales</taxon>
        <taxon>Lasiosphaeriaceae</taxon>
        <taxon>Cercophora</taxon>
    </lineage>
</organism>
<proteinExistence type="predicted"/>
<evidence type="ECO:0000313" key="2">
    <source>
        <dbReference type="Proteomes" id="UP001174936"/>
    </source>
</evidence>